<proteinExistence type="predicted"/>
<evidence type="ECO:0000313" key="4">
    <source>
        <dbReference type="EMBL" id="CAB4991865.1"/>
    </source>
</evidence>
<name>A0A6J7H5H0_9ZZZZ</name>
<dbReference type="PROSITE" id="PS51257">
    <property type="entry name" value="PROKAR_LIPOPROTEIN"/>
    <property type="match status" value="1"/>
</dbReference>
<dbReference type="EMBL" id="CAEZYR010000224">
    <property type="protein sequence ID" value="CAB4775524.1"/>
    <property type="molecule type" value="Genomic_DNA"/>
</dbReference>
<evidence type="ECO:0000313" key="3">
    <source>
        <dbReference type="EMBL" id="CAB4910969.1"/>
    </source>
</evidence>
<accession>A0A6J7H5H0</accession>
<evidence type="ECO:0000313" key="1">
    <source>
        <dbReference type="EMBL" id="CAB4775524.1"/>
    </source>
</evidence>
<protein>
    <submittedName>
        <fullName evidence="3">Unannotated protein</fullName>
    </submittedName>
</protein>
<gene>
    <name evidence="1" type="ORF">UFOPK2754_03342</name>
    <name evidence="2" type="ORF">UFOPK3139_00765</name>
    <name evidence="3" type="ORF">UFOPK3543_01503</name>
    <name evidence="4" type="ORF">UFOPK3967_01057</name>
</gene>
<dbReference type="AlphaFoldDB" id="A0A6J7H5H0"/>
<reference evidence="3" key="1">
    <citation type="submission" date="2020-05" db="EMBL/GenBank/DDBJ databases">
        <authorList>
            <person name="Chiriac C."/>
            <person name="Salcher M."/>
            <person name="Ghai R."/>
            <person name="Kavagutti S V."/>
        </authorList>
    </citation>
    <scope>NUCLEOTIDE SEQUENCE</scope>
</reference>
<evidence type="ECO:0000313" key="2">
    <source>
        <dbReference type="EMBL" id="CAB4822007.1"/>
    </source>
</evidence>
<organism evidence="3">
    <name type="scientific">freshwater metagenome</name>
    <dbReference type="NCBI Taxonomy" id="449393"/>
    <lineage>
        <taxon>unclassified sequences</taxon>
        <taxon>metagenomes</taxon>
        <taxon>ecological metagenomes</taxon>
    </lineage>
</organism>
<dbReference type="EMBL" id="CAFBOS010000051">
    <property type="protein sequence ID" value="CAB4991865.1"/>
    <property type="molecule type" value="Genomic_DNA"/>
</dbReference>
<dbReference type="EMBL" id="CAFBMH010000051">
    <property type="protein sequence ID" value="CAB4910969.1"/>
    <property type="molecule type" value="Genomic_DNA"/>
</dbReference>
<dbReference type="EMBL" id="CAFABA010000021">
    <property type="protein sequence ID" value="CAB4822007.1"/>
    <property type="molecule type" value="Genomic_DNA"/>
</dbReference>
<sequence>MLVRRLSMLAVGVTLSLALVGCGGGSSKPPATTTTIAPPTTTTAPPAVLTINPASAPISTIISLSVTGATPGESITFTLTSPSGKVFNGSPHVVEPTGATSAAYNSTGDAVGSYKVQAIGSGGTSITGTLTLTKS</sequence>